<evidence type="ECO:0007829" key="9">
    <source>
        <dbReference type="PDB" id="6LY5"/>
    </source>
</evidence>
<feature type="binding site" evidence="9">
    <location>
        <position position="181"/>
    </location>
    <ligand>
        <name>chlorophyll a</name>
        <dbReference type="ChEBI" id="CHEBI:58416"/>
        <label>4</label>
        <note>covalent</note>
    </ligand>
</feature>
<accession>A0A1E7F4Y9</accession>
<dbReference type="OrthoDB" id="765963at2759"/>
<reference evidence="7 8" key="1">
    <citation type="submission" date="2016-09" db="EMBL/GenBank/DDBJ databases">
        <title>Extensive genetic diversity and differential bi-allelic expression allows diatom success in the polar Southern Ocean.</title>
        <authorList>
            <consortium name="DOE Joint Genome Institute"/>
            <person name="Mock T."/>
            <person name="Otillar R.P."/>
            <person name="Strauss J."/>
            <person name="Dupont C."/>
            <person name="Frickenhaus S."/>
            <person name="Maumus F."/>
            <person name="Mcmullan M."/>
            <person name="Sanges R."/>
            <person name="Schmutz J."/>
            <person name="Toseland A."/>
            <person name="Valas R."/>
            <person name="Veluchamy A."/>
            <person name="Ward B.J."/>
            <person name="Allen A."/>
            <person name="Barry K."/>
            <person name="Falciatore A."/>
            <person name="Ferrante M."/>
            <person name="Fortunato A.E."/>
            <person name="Gloeckner G."/>
            <person name="Gruber A."/>
            <person name="Hipkin R."/>
            <person name="Janech M."/>
            <person name="Kroth P."/>
            <person name="Leese F."/>
            <person name="Lindquist E."/>
            <person name="Lyon B.R."/>
            <person name="Martin J."/>
            <person name="Mayer C."/>
            <person name="Parker M."/>
            <person name="Quesneville H."/>
            <person name="Raymond J."/>
            <person name="Uhlig C."/>
            <person name="Valentin K.U."/>
            <person name="Worden A.Z."/>
            <person name="Armbrust E.V."/>
            <person name="Bowler C."/>
            <person name="Green B."/>
            <person name="Moulton V."/>
            <person name="Van Oosterhout C."/>
            <person name="Grigoriev I."/>
        </authorList>
    </citation>
    <scope>NUCLEOTIDE SEQUENCE [LARGE SCALE GENOMIC DNA]</scope>
    <source>
        <strain evidence="7 8">CCMP1102</strain>
    </source>
</reference>
<evidence type="ECO:0000256" key="4">
    <source>
        <dbReference type="ARBA" id="ARBA00022640"/>
    </source>
</evidence>
<dbReference type="AlphaFoldDB" id="A0A1E7F4Y9"/>
<comment type="similarity">
    <text evidence="2">Belongs to the fucoxanthin chlorophyll protein family.</text>
</comment>
<feature type="binding site" evidence="9">
    <location>
        <position position="122"/>
    </location>
    <ligand>
        <name>chlorophyll a</name>
        <dbReference type="ChEBI" id="CHEBI:58416"/>
        <label>3</label>
    </ligand>
</feature>
<feature type="chain" id="PRO_5009192662" evidence="6">
    <location>
        <begin position="20"/>
        <end position="223"/>
    </location>
</feature>
<evidence type="ECO:0000256" key="3">
    <source>
        <dbReference type="ARBA" id="ARBA00022528"/>
    </source>
</evidence>
<organism evidence="7 8">
    <name type="scientific">Fragilariopsis cylindrus CCMP1102</name>
    <dbReference type="NCBI Taxonomy" id="635003"/>
    <lineage>
        <taxon>Eukaryota</taxon>
        <taxon>Sar</taxon>
        <taxon>Stramenopiles</taxon>
        <taxon>Ochrophyta</taxon>
        <taxon>Bacillariophyta</taxon>
        <taxon>Bacillariophyceae</taxon>
        <taxon>Bacillariophycidae</taxon>
        <taxon>Bacillariales</taxon>
        <taxon>Bacillariaceae</taxon>
        <taxon>Fragilariopsis</taxon>
    </lineage>
</organism>
<feature type="binding site" evidence="9">
    <location>
        <position position="74"/>
    </location>
    <ligand>
        <name>chlorophyll a</name>
        <dbReference type="ChEBI" id="CHEBI:58416"/>
        <label>2</label>
        <note>axial binding residue</note>
    </ligand>
    <ligandPart>
        <name>Mg</name>
        <dbReference type="ChEBI" id="CHEBI:25107"/>
    </ligandPart>
</feature>
<dbReference type="InParanoid" id="A0A1E7F4Y9"/>
<evidence type="ECO:0000313" key="8">
    <source>
        <dbReference type="Proteomes" id="UP000095751"/>
    </source>
</evidence>
<keyword evidence="4" id="KW-0934">Plastid</keyword>
<dbReference type="PDB" id="6LY5">
    <property type="method" value="EM"/>
    <property type="resolution" value="2.38 A"/>
    <property type="chains" value="B=1-223"/>
</dbReference>
<keyword evidence="3" id="KW-0150">Chloroplast</keyword>
<feature type="binding site" evidence="9">
    <location>
        <position position="68"/>
    </location>
    <ligand>
        <name>chlorophyll a</name>
        <dbReference type="ChEBI" id="CHEBI:58416"/>
        <label>1</label>
    </ligand>
</feature>
<comment type="subcellular location">
    <subcellularLocation>
        <location evidence="1">Plastid</location>
        <location evidence="1">Chloroplast</location>
    </subcellularLocation>
</comment>
<dbReference type="SUPFAM" id="SSF103511">
    <property type="entry name" value="Chlorophyll a-b binding protein"/>
    <property type="match status" value="2"/>
</dbReference>
<feature type="binding site" evidence="9">
    <location>
        <position position="89"/>
    </location>
    <ligand>
        <name>chlorophyll a</name>
        <dbReference type="ChEBI" id="CHEBI:58416"/>
        <label>3</label>
        <note>covalent</note>
    </ligand>
</feature>
<keyword evidence="9" id="KW-0002">3D-structure</keyword>
<evidence type="ECO:0000256" key="1">
    <source>
        <dbReference type="ARBA" id="ARBA00004229"/>
    </source>
</evidence>
<feature type="binding site" evidence="9">
    <location>
        <position position="185"/>
    </location>
    <ligand>
        <name>chlorophyll a</name>
        <dbReference type="ChEBI" id="CHEBI:58416"/>
        <label>4</label>
        <note>axial binding residue</note>
    </ligand>
    <ligandPart>
        <name>Mg</name>
        <dbReference type="ChEBI" id="CHEBI:25107"/>
    </ligandPart>
</feature>
<feature type="binding site" evidence="9">
    <location>
        <position position="197"/>
    </location>
    <ligand>
        <name>chlorophyll a</name>
        <dbReference type="ChEBI" id="CHEBI:58416"/>
        <label>1</label>
        <note>covalent</note>
    </ligand>
</feature>
<dbReference type="GO" id="GO:0009507">
    <property type="term" value="C:chloroplast"/>
    <property type="evidence" value="ECO:0007669"/>
    <property type="project" value="UniProtKB-SubCell"/>
</dbReference>
<evidence type="ECO:0000256" key="2">
    <source>
        <dbReference type="ARBA" id="ARBA00005933"/>
    </source>
</evidence>
<sequence length="223" mass="24528">MAPFRSLITIFVSLSAVSAFSTNKQATSLKPSSLNIANPEMYEAAQAKWAEEFKPLAKYGWGPSVHAEKWNGRHAMFGWFFICCTAYAKGHGLIPDMDVPLNLKEWGTLATITGKGTITNGRAVILLANAHFFAISLMATICPLPFGDSLLLDPDDESYEKSMARNNEPFGYLPAFKSGLTEEAEMINGRLAMLGLISLIFATAIEQKPMLDIVNEWTGGFYF</sequence>
<evidence type="ECO:0000256" key="6">
    <source>
        <dbReference type="SAM" id="SignalP"/>
    </source>
</evidence>
<dbReference type="Gene3D" id="1.10.3460.10">
    <property type="entry name" value="Chlorophyll a/b binding protein domain"/>
    <property type="match status" value="1"/>
</dbReference>
<name>A0A1E7F4Y9_9STRA</name>
<proteinExistence type="evidence at protein level"/>
<dbReference type="Proteomes" id="UP000095751">
    <property type="component" value="Unassembled WGS sequence"/>
</dbReference>
<evidence type="ECO:0000256" key="5">
    <source>
        <dbReference type="ARBA" id="ARBA00023243"/>
    </source>
</evidence>
<dbReference type="SMR" id="A0A1E7F4Y9"/>
<keyword evidence="6" id="KW-0732">Signal</keyword>
<feature type="signal peptide" evidence="6">
    <location>
        <begin position="1"/>
        <end position="19"/>
    </location>
</feature>
<protein>
    <submittedName>
        <fullName evidence="7">Not-an-Elip</fullName>
    </submittedName>
</protein>
<dbReference type="InterPro" id="IPR022796">
    <property type="entry name" value="Chloroa_b-bind"/>
</dbReference>
<dbReference type="Pfam" id="PF00504">
    <property type="entry name" value="Chloroa_b-bind"/>
    <property type="match status" value="1"/>
</dbReference>
<dbReference type="EMBL" id="KV784362">
    <property type="protein sequence ID" value="OEU13194.1"/>
    <property type="molecule type" value="Genomic_DNA"/>
</dbReference>
<gene>
    <name evidence="7" type="primary">RedCap</name>
    <name evidence="7" type="ORF">FRACYDRAFT_219042</name>
</gene>
<keyword evidence="8" id="KW-1185">Reference proteome</keyword>
<dbReference type="KEGG" id="fcy:FRACYDRAFT_219042"/>
<dbReference type="GO" id="GO:0030076">
    <property type="term" value="C:light-harvesting complex"/>
    <property type="evidence" value="ECO:0007669"/>
    <property type="project" value="UniProtKB-KW"/>
</dbReference>
<evidence type="ECO:0000313" key="7">
    <source>
        <dbReference type="EMBL" id="OEU13194.1"/>
    </source>
</evidence>
<keyword evidence="5" id="KW-0437">Light-harvesting polypeptide</keyword>
<reference evidence="9" key="2">
    <citation type="journal article" date="2020" name="Nat. Commun.">
        <title>Structural basis for energy transfer in a huge diatom PSI-FCPI supercomplex.</title>
        <authorList>
            <person name="Xu C."/>
            <person name="Pi X."/>
            <person name="Huang Y."/>
            <person name="Han G."/>
            <person name="Chen X."/>
            <person name="Qin X."/>
            <person name="Huang G."/>
            <person name="Zhao S."/>
            <person name="Yang Y."/>
            <person name="Kuang T."/>
            <person name="Wang W."/>
            <person name="Sui S.F."/>
            <person name="Shen J.R."/>
        </authorList>
    </citation>
    <scope>STRUCTURE BY ELECTRON MICROSCOPY (2.38 ANGSTROMS) IN COMPLEX WITH CHLOROPHYLL A</scope>
</reference>